<dbReference type="Pfam" id="PF00107">
    <property type="entry name" value="ADH_zinc_N"/>
    <property type="match status" value="1"/>
</dbReference>
<keyword evidence="5" id="KW-0560">Oxidoreductase</keyword>
<evidence type="ECO:0000256" key="3">
    <source>
        <dbReference type="ARBA" id="ARBA00022723"/>
    </source>
</evidence>
<proteinExistence type="inferred from homology"/>
<dbReference type="SUPFAM" id="SSF51735">
    <property type="entry name" value="NAD(P)-binding Rossmann-fold domains"/>
    <property type="match status" value="1"/>
</dbReference>
<evidence type="ECO:0000256" key="2">
    <source>
        <dbReference type="ARBA" id="ARBA00008072"/>
    </source>
</evidence>
<dbReference type="Gene3D" id="3.40.50.720">
    <property type="entry name" value="NAD(P)-binding Rossmann-like Domain"/>
    <property type="match status" value="1"/>
</dbReference>
<evidence type="ECO:0000259" key="8">
    <source>
        <dbReference type="Pfam" id="PF00107"/>
    </source>
</evidence>
<feature type="domain" description="Alcohol dehydrogenase-like N-terminal" evidence="9">
    <location>
        <begin position="30"/>
        <end position="113"/>
    </location>
</feature>
<dbReference type="Pfam" id="PF08240">
    <property type="entry name" value="ADH_N"/>
    <property type="match status" value="1"/>
</dbReference>
<name>A0A4T0BGH7_AURPU</name>
<reference evidence="10 11" key="1">
    <citation type="submission" date="2018-10" db="EMBL/GenBank/DDBJ databases">
        <title>Fifty Aureobasidium pullulans genomes reveal a recombining polyextremotolerant generalist.</title>
        <authorList>
            <person name="Gostincar C."/>
            <person name="Turk M."/>
            <person name="Zajc J."/>
            <person name="Gunde-Cimerman N."/>
        </authorList>
    </citation>
    <scope>NUCLEOTIDE SEQUENCE [LARGE SCALE GENOMIC DNA]</scope>
    <source>
        <strain evidence="10 11">EXF-1645</strain>
    </source>
</reference>
<comment type="caution">
    <text evidence="10">The sequence shown here is derived from an EMBL/GenBank/DDBJ whole genome shotgun (WGS) entry which is preliminary data.</text>
</comment>
<dbReference type="EMBL" id="QZBZ01000312">
    <property type="protein sequence ID" value="TIA31074.1"/>
    <property type="molecule type" value="Genomic_DNA"/>
</dbReference>
<dbReference type="GO" id="GO:0008270">
    <property type="term" value="F:zinc ion binding"/>
    <property type="evidence" value="ECO:0007669"/>
    <property type="project" value="InterPro"/>
</dbReference>
<dbReference type="InterPro" id="IPR013149">
    <property type="entry name" value="ADH-like_C"/>
</dbReference>
<accession>A0A4T0BGH7</accession>
<dbReference type="PROSITE" id="PS00059">
    <property type="entry name" value="ADH_ZINC"/>
    <property type="match status" value="1"/>
</dbReference>
<organism evidence="10 11">
    <name type="scientific">Aureobasidium pullulans</name>
    <name type="common">Black yeast</name>
    <name type="synonym">Pullularia pullulans</name>
    <dbReference type="NCBI Taxonomy" id="5580"/>
    <lineage>
        <taxon>Eukaryota</taxon>
        <taxon>Fungi</taxon>
        <taxon>Dikarya</taxon>
        <taxon>Ascomycota</taxon>
        <taxon>Pezizomycotina</taxon>
        <taxon>Dothideomycetes</taxon>
        <taxon>Dothideomycetidae</taxon>
        <taxon>Dothideales</taxon>
        <taxon>Saccotheciaceae</taxon>
        <taxon>Aureobasidium</taxon>
    </lineage>
</organism>
<feature type="domain" description="Alcohol dehydrogenase-like C-terminal" evidence="8">
    <location>
        <begin position="207"/>
        <end position="345"/>
    </location>
</feature>
<comment type="cofactor">
    <cofactor evidence="1 7">
        <name>Zn(2+)</name>
        <dbReference type="ChEBI" id="CHEBI:29105"/>
    </cofactor>
</comment>
<evidence type="ECO:0000256" key="6">
    <source>
        <dbReference type="ARBA" id="ARBA00023027"/>
    </source>
</evidence>
<dbReference type="SUPFAM" id="SSF50129">
    <property type="entry name" value="GroES-like"/>
    <property type="match status" value="1"/>
</dbReference>
<keyword evidence="6" id="KW-0520">NAD</keyword>
<keyword evidence="4 7" id="KW-0862">Zinc</keyword>
<evidence type="ECO:0000256" key="4">
    <source>
        <dbReference type="ARBA" id="ARBA00022833"/>
    </source>
</evidence>
<evidence type="ECO:0000259" key="9">
    <source>
        <dbReference type="Pfam" id="PF08240"/>
    </source>
</evidence>
<dbReference type="PANTHER" id="PTHR42813">
    <property type="entry name" value="ZINC-TYPE ALCOHOL DEHYDROGENASE-LIKE"/>
    <property type="match status" value="1"/>
</dbReference>
<dbReference type="InterPro" id="IPR036291">
    <property type="entry name" value="NAD(P)-bd_dom_sf"/>
</dbReference>
<dbReference type="Gene3D" id="3.90.180.10">
    <property type="entry name" value="Medium-chain alcohol dehydrogenases, catalytic domain"/>
    <property type="match status" value="1"/>
</dbReference>
<protein>
    <submittedName>
        <fullName evidence="10">GroES-like protein</fullName>
    </submittedName>
</protein>
<dbReference type="GO" id="GO:0016491">
    <property type="term" value="F:oxidoreductase activity"/>
    <property type="evidence" value="ECO:0007669"/>
    <property type="project" value="UniProtKB-KW"/>
</dbReference>
<gene>
    <name evidence="10" type="ORF">D6C78_09177</name>
</gene>
<comment type="similarity">
    <text evidence="2 7">Belongs to the zinc-containing alcohol dehydrogenase family.</text>
</comment>
<dbReference type="AlphaFoldDB" id="A0A4T0BGH7"/>
<dbReference type="InterPro" id="IPR002328">
    <property type="entry name" value="ADH_Zn_CS"/>
</dbReference>
<evidence type="ECO:0000313" key="11">
    <source>
        <dbReference type="Proteomes" id="UP000308724"/>
    </source>
</evidence>
<dbReference type="Proteomes" id="UP000308724">
    <property type="component" value="Unassembled WGS sequence"/>
</dbReference>
<sequence length="385" mass="41057">MAGLMRAVAQLGQAYNVSVIDVPIPTILNATDVIVKINATAICGSDLHTYHVASGSGDTPLLYGHEAVGYITEIGDAVQFLNVGDYVIIPDNLDNGHYTVEPDHYTVPIGFGGVQDGTPEAPLPGLQSKKAPLQQPSTSADYHFPAEYARIPFADNSLITIPINSTTNETTLFNYLFITDIFSTAWSGVTWSGFQPGDSIAVFGAGPVGLLAAYSAILRGASRVYIVDDVQQRLDLAASIGAIPINFNTSDPVGQILAHEPMGVRRGVEAVGYEARLPNGTMDESITLRQLVNVTANQGGIGVVGLHNNGTYNFDIGTVFNKALTIQGGIVLPLQQVAAELVPLVTSGRANPSFIVSSVIGIEQAPEYYARFSRHEESKVVIRFR</sequence>
<keyword evidence="3 7" id="KW-0479">Metal-binding</keyword>
<evidence type="ECO:0000313" key="10">
    <source>
        <dbReference type="EMBL" id="TIA31074.1"/>
    </source>
</evidence>
<dbReference type="PANTHER" id="PTHR42813:SF3">
    <property type="entry name" value="GLUTATHIONE-INDEPENDENT FORMALDEHYDE DEHYDROGENASE"/>
    <property type="match status" value="1"/>
</dbReference>
<dbReference type="InterPro" id="IPR013154">
    <property type="entry name" value="ADH-like_N"/>
</dbReference>
<dbReference type="InterPro" id="IPR011032">
    <property type="entry name" value="GroES-like_sf"/>
</dbReference>
<evidence type="ECO:0000256" key="1">
    <source>
        <dbReference type="ARBA" id="ARBA00001947"/>
    </source>
</evidence>
<evidence type="ECO:0000256" key="7">
    <source>
        <dbReference type="RuleBase" id="RU361277"/>
    </source>
</evidence>
<evidence type="ECO:0000256" key="5">
    <source>
        <dbReference type="ARBA" id="ARBA00023002"/>
    </source>
</evidence>